<reference evidence="4" key="1">
    <citation type="submission" date="2020-03" db="EMBL/GenBank/DDBJ databases">
        <title>The deep terrestrial virosphere.</title>
        <authorList>
            <person name="Holmfeldt K."/>
            <person name="Nilsson E."/>
            <person name="Simone D."/>
            <person name="Lopez-Fernandez M."/>
            <person name="Wu X."/>
            <person name="de Brujin I."/>
            <person name="Lundin D."/>
            <person name="Andersson A."/>
            <person name="Bertilsson S."/>
            <person name="Dopson M."/>
        </authorList>
    </citation>
    <scope>NUCLEOTIDE SEQUENCE</scope>
    <source>
        <strain evidence="4">MM415A03120</strain>
        <strain evidence="3">MM415B01811</strain>
    </source>
</reference>
<evidence type="ECO:0000313" key="3">
    <source>
        <dbReference type="EMBL" id="QJA56661.1"/>
    </source>
</evidence>
<dbReference type="Gene3D" id="1.10.10.10">
    <property type="entry name" value="Winged helix-like DNA-binding domain superfamily/Winged helix DNA-binding domain"/>
    <property type="match status" value="1"/>
</dbReference>
<dbReference type="InterPro" id="IPR010982">
    <property type="entry name" value="Lambda_DNA-bd_dom_sf"/>
</dbReference>
<dbReference type="PRINTS" id="PR00046">
    <property type="entry name" value="SIGMA70FCT"/>
</dbReference>
<comment type="similarity">
    <text evidence="1">Belongs to the sigma-70 factor family.</text>
</comment>
<accession>A0A6M3JN34</accession>
<organism evidence="4">
    <name type="scientific">viral metagenome</name>
    <dbReference type="NCBI Taxonomy" id="1070528"/>
    <lineage>
        <taxon>unclassified sequences</taxon>
        <taxon>metagenomes</taxon>
        <taxon>organismal metagenomes</taxon>
    </lineage>
</organism>
<gene>
    <name evidence="4" type="ORF">MM415A03120_0009</name>
    <name evidence="3" type="ORF">MM415B01811_0013</name>
</gene>
<dbReference type="InterPro" id="IPR013324">
    <property type="entry name" value="RNA_pol_sigma_r3/r4-like"/>
</dbReference>
<dbReference type="InterPro" id="IPR050239">
    <property type="entry name" value="Sigma-70_RNA_pol_init_factors"/>
</dbReference>
<dbReference type="InterPro" id="IPR001387">
    <property type="entry name" value="Cro/C1-type_HTH"/>
</dbReference>
<dbReference type="InterPro" id="IPR036388">
    <property type="entry name" value="WH-like_DNA-bd_sf"/>
</dbReference>
<dbReference type="SUPFAM" id="SSF47413">
    <property type="entry name" value="lambda repressor-like DNA-binding domains"/>
    <property type="match status" value="1"/>
</dbReference>
<dbReference type="InterPro" id="IPR000943">
    <property type="entry name" value="RNA_pol_sigma70"/>
</dbReference>
<name>A0A6M3JN34_9ZZZZ</name>
<protein>
    <submittedName>
        <fullName evidence="4">Putative sigma-70 region domain containing protein</fullName>
    </submittedName>
</protein>
<dbReference type="PANTHER" id="PTHR30603:SF47">
    <property type="entry name" value="RNA POLYMERASE SIGMA FACTOR SIGD, CHLOROPLASTIC"/>
    <property type="match status" value="1"/>
</dbReference>
<dbReference type="EMBL" id="MT141232">
    <property type="protein sequence ID" value="QJA56661.1"/>
    <property type="molecule type" value="Genomic_DNA"/>
</dbReference>
<dbReference type="PANTHER" id="PTHR30603">
    <property type="entry name" value="RNA POLYMERASE SIGMA FACTOR RPO"/>
    <property type="match status" value="1"/>
</dbReference>
<dbReference type="AlphaFoldDB" id="A0A6M3JN34"/>
<dbReference type="InterPro" id="IPR007630">
    <property type="entry name" value="RNA_pol_sigma70_r4"/>
</dbReference>
<proteinExistence type="inferred from homology"/>
<dbReference type="CDD" id="cd00093">
    <property type="entry name" value="HTH_XRE"/>
    <property type="match status" value="1"/>
</dbReference>
<dbReference type="GO" id="GO:0003677">
    <property type="term" value="F:DNA binding"/>
    <property type="evidence" value="ECO:0007669"/>
    <property type="project" value="InterPro"/>
</dbReference>
<evidence type="ECO:0000259" key="2">
    <source>
        <dbReference type="PROSITE" id="PS50943"/>
    </source>
</evidence>
<evidence type="ECO:0000313" key="4">
    <source>
        <dbReference type="EMBL" id="QJA71619.1"/>
    </source>
</evidence>
<dbReference type="GO" id="GO:0003700">
    <property type="term" value="F:DNA-binding transcription factor activity"/>
    <property type="evidence" value="ECO:0007669"/>
    <property type="project" value="InterPro"/>
</dbReference>
<dbReference type="Pfam" id="PF04545">
    <property type="entry name" value="Sigma70_r4"/>
    <property type="match status" value="1"/>
</dbReference>
<evidence type="ECO:0000256" key="1">
    <source>
        <dbReference type="ARBA" id="ARBA00007788"/>
    </source>
</evidence>
<dbReference type="PROSITE" id="PS50943">
    <property type="entry name" value="HTH_CROC1"/>
    <property type="match status" value="1"/>
</dbReference>
<dbReference type="SUPFAM" id="SSF88659">
    <property type="entry name" value="Sigma3 and sigma4 domains of RNA polymerase sigma factors"/>
    <property type="match status" value="1"/>
</dbReference>
<sequence length="196" mass="22371">MKKGVAGQHRNIEMESLIRDIRLEKGLTIEQLSDLAEIKPSYVSCLQNGLLSPIYLIGKLAGRIKPGAQKIADALDVPVESLFPRYFCEIARNELLESQLLHMSLSGWSVSPLSSGIKQSLELAMSRVLKSLGKRQDEIIRRRFGLYNGDERPQTYREISDLLGRSHERIRQLEAKALRRLRHPSRATKLRHFIET</sequence>
<dbReference type="GO" id="GO:0006352">
    <property type="term" value="P:DNA-templated transcription initiation"/>
    <property type="evidence" value="ECO:0007669"/>
    <property type="project" value="InterPro"/>
</dbReference>
<dbReference type="EMBL" id="MT141886">
    <property type="protein sequence ID" value="QJA71619.1"/>
    <property type="molecule type" value="Genomic_DNA"/>
</dbReference>
<feature type="domain" description="HTH cro/C1-type" evidence="2">
    <location>
        <begin position="18"/>
        <end position="82"/>
    </location>
</feature>
<dbReference type="Gene3D" id="1.10.260.40">
    <property type="entry name" value="lambda repressor-like DNA-binding domains"/>
    <property type="match status" value="1"/>
</dbReference>